<evidence type="ECO:0000256" key="5">
    <source>
        <dbReference type="ARBA" id="ARBA00023157"/>
    </source>
</evidence>
<protein>
    <recommendedName>
        <fullName evidence="9">Protein kinase domain-containing protein</fullName>
    </recommendedName>
</protein>
<dbReference type="Pfam" id="PF00069">
    <property type="entry name" value="Pkinase"/>
    <property type="match status" value="1"/>
</dbReference>
<accession>A0AAV5FSH9</accession>
<gene>
    <name evidence="10" type="primary">gb26682</name>
    <name evidence="10" type="ORF">PR202_gb26682</name>
</gene>
<keyword evidence="5" id="KW-1015">Disulfide bond</keyword>
<dbReference type="InterPro" id="IPR011009">
    <property type="entry name" value="Kinase-like_dom_sf"/>
</dbReference>
<dbReference type="AlphaFoldDB" id="A0AAV5FSH9"/>
<keyword evidence="2 8" id="KW-0732">Signal</keyword>
<dbReference type="GO" id="GO:0030247">
    <property type="term" value="F:polysaccharide binding"/>
    <property type="evidence" value="ECO:0007669"/>
    <property type="project" value="InterPro"/>
</dbReference>
<keyword evidence="6" id="KW-0325">Glycoprotein</keyword>
<reference evidence="10" key="1">
    <citation type="journal article" date="2018" name="DNA Res.">
        <title>Multiple hybrid de novo genome assembly of finger millet, an orphan allotetraploid crop.</title>
        <authorList>
            <person name="Hatakeyama M."/>
            <person name="Aluri S."/>
            <person name="Balachadran M.T."/>
            <person name="Sivarajan S.R."/>
            <person name="Patrignani A."/>
            <person name="Gruter S."/>
            <person name="Poveda L."/>
            <person name="Shimizu-Inatsugi R."/>
            <person name="Baeten J."/>
            <person name="Francoijs K.J."/>
            <person name="Nataraja K.N."/>
            <person name="Reddy Y.A.N."/>
            <person name="Phadnis S."/>
            <person name="Ravikumar R.L."/>
            <person name="Schlapbach R."/>
            <person name="Sreeman S.M."/>
            <person name="Shimizu K.K."/>
        </authorList>
    </citation>
    <scope>NUCLEOTIDE SEQUENCE</scope>
</reference>
<dbReference type="GO" id="GO:0005524">
    <property type="term" value="F:ATP binding"/>
    <property type="evidence" value="ECO:0007669"/>
    <property type="project" value="UniProtKB-KW"/>
</dbReference>
<feature type="domain" description="Protein kinase" evidence="9">
    <location>
        <begin position="148"/>
        <end position="517"/>
    </location>
</feature>
<evidence type="ECO:0000259" key="9">
    <source>
        <dbReference type="PROSITE" id="PS50011"/>
    </source>
</evidence>
<dbReference type="InterPro" id="IPR025287">
    <property type="entry name" value="WAK_GUB"/>
</dbReference>
<name>A0AAV5FSH9_ELECO</name>
<keyword evidence="3" id="KW-0547">Nucleotide-binding</keyword>
<comment type="caution">
    <text evidence="10">The sequence shown here is derived from an EMBL/GenBank/DDBJ whole genome shotgun (WGS) entry which is preliminary data.</text>
</comment>
<feature type="chain" id="PRO_5044022772" description="Protein kinase domain-containing protein" evidence="8">
    <location>
        <begin position="28"/>
        <end position="517"/>
    </location>
</feature>
<evidence type="ECO:0000313" key="11">
    <source>
        <dbReference type="Proteomes" id="UP001054889"/>
    </source>
</evidence>
<dbReference type="GO" id="GO:0004674">
    <property type="term" value="F:protein serine/threonine kinase activity"/>
    <property type="evidence" value="ECO:0007669"/>
    <property type="project" value="TreeGrafter"/>
</dbReference>
<dbReference type="SUPFAM" id="SSF56112">
    <property type="entry name" value="Protein kinase-like (PK-like)"/>
    <property type="match status" value="1"/>
</dbReference>
<dbReference type="InterPro" id="IPR000719">
    <property type="entry name" value="Prot_kinase_dom"/>
</dbReference>
<keyword evidence="11" id="KW-1185">Reference proteome</keyword>
<sequence length="517" mass="55368">MIPAATASAAAASLLLVLQMMSSSTFAQLGGCPASCGNVSVPYPFGIGANCSLPGFDLTCDRSRLLLGDNTSKLQVVEISLANSTVRVLDTSGAMNITLYHSGSGGTPEGNGTWVGLGYSSSDTFVVSEQHNQLVLTGCNAHATLRGYNRSVIAGCSSFCSVEESSRFNDPVLISSTTGGVAACSGVRCCQTPIRIGRPNYTVEFKYLDPNLKYKGKLPVTVRIAERGWFDGVAAQMLDEAAGSDTRLTPVPVVLDWVLEATPVVHGANDTRLVTRCPSPSTACRSTHSSCHDVNGNYRSGYVCRCKAGPEGNPYIANGCPGLSIGLGVGSGAGLLLVAIGATFFSRRIKRRRDRLLRQQFFKQNRGHLLQQLVSQNADIAERMIIPLVELDKATNSFDKAREIGGGGHAKVSDFGASRCIPADRTGITTVIQGTLGYLDPMYYYTGRLTEKSDVYSFGVVLMELLTRKKPYSYRSSENDSLVAHFTCLLGEVVKRIGDRTPVQEKEEASTACTPRH</sequence>
<organism evidence="10 11">
    <name type="scientific">Eleusine coracana subsp. coracana</name>
    <dbReference type="NCBI Taxonomy" id="191504"/>
    <lineage>
        <taxon>Eukaryota</taxon>
        <taxon>Viridiplantae</taxon>
        <taxon>Streptophyta</taxon>
        <taxon>Embryophyta</taxon>
        <taxon>Tracheophyta</taxon>
        <taxon>Spermatophyta</taxon>
        <taxon>Magnoliopsida</taxon>
        <taxon>Liliopsida</taxon>
        <taxon>Poales</taxon>
        <taxon>Poaceae</taxon>
        <taxon>PACMAD clade</taxon>
        <taxon>Chloridoideae</taxon>
        <taxon>Cynodonteae</taxon>
        <taxon>Eleusininae</taxon>
        <taxon>Eleusine</taxon>
    </lineage>
</organism>
<evidence type="ECO:0000256" key="4">
    <source>
        <dbReference type="ARBA" id="ARBA00022840"/>
    </source>
</evidence>
<dbReference type="PANTHER" id="PTHR27005:SF209">
    <property type="entry name" value="OS09G0561500 PROTEIN"/>
    <property type="match status" value="1"/>
</dbReference>
<proteinExistence type="predicted"/>
<dbReference type="Pfam" id="PF13947">
    <property type="entry name" value="GUB_WAK_bind"/>
    <property type="match status" value="1"/>
</dbReference>
<feature type="transmembrane region" description="Helical" evidence="7">
    <location>
        <begin position="323"/>
        <end position="345"/>
    </location>
</feature>
<dbReference type="GO" id="GO:0005886">
    <property type="term" value="C:plasma membrane"/>
    <property type="evidence" value="ECO:0007669"/>
    <property type="project" value="TreeGrafter"/>
</dbReference>
<keyword evidence="7" id="KW-1133">Transmembrane helix</keyword>
<evidence type="ECO:0000256" key="6">
    <source>
        <dbReference type="ARBA" id="ARBA00023180"/>
    </source>
</evidence>
<keyword evidence="7" id="KW-0812">Transmembrane</keyword>
<evidence type="ECO:0000256" key="8">
    <source>
        <dbReference type="SAM" id="SignalP"/>
    </source>
</evidence>
<dbReference type="GO" id="GO:0007166">
    <property type="term" value="P:cell surface receptor signaling pathway"/>
    <property type="evidence" value="ECO:0007669"/>
    <property type="project" value="InterPro"/>
</dbReference>
<dbReference type="InterPro" id="IPR045274">
    <property type="entry name" value="WAK-like"/>
</dbReference>
<dbReference type="EMBL" id="BQKI01000095">
    <property type="protein sequence ID" value="GJN37701.1"/>
    <property type="molecule type" value="Genomic_DNA"/>
</dbReference>
<feature type="signal peptide" evidence="8">
    <location>
        <begin position="1"/>
        <end position="27"/>
    </location>
</feature>
<dbReference type="PANTHER" id="PTHR27005">
    <property type="entry name" value="WALL-ASSOCIATED RECEPTOR KINASE-LIKE 21"/>
    <property type="match status" value="1"/>
</dbReference>
<reference evidence="10" key="2">
    <citation type="submission" date="2021-12" db="EMBL/GenBank/DDBJ databases">
        <title>Resequencing data analysis of finger millet.</title>
        <authorList>
            <person name="Hatakeyama M."/>
            <person name="Aluri S."/>
            <person name="Balachadran M.T."/>
            <person name="Sivarajan S.R."/>
            <person name="Poveda L."/>
            <person name="Shimizu-Inatsugi R."/>
            <person name="Schlapbach R."/>
            <person name="Sreeman S.M."/>
            <person name="Shimizu K.K."/>
        </authorList>
    </citation>
    <scope>NUCLEOTIDE SEQUENCE</scope>
</reference>
<comment type="subcellular location">
    <subcellularLocation>
        <location evidence="1">Membrane</location>
        <topology evidence="1">Single-pass type I membrane protein</topology>
    </subcellularLocation>
</comment>
<dbReference type="PROSITE" id="PS50011">
    <property type="entry name" value="PROTEIN_KINASE_DOM"/>
    <property type="match status" value="1"/>
</dbReference>
<dbReference type="Gene3D" id="1.10.510.10">
    <property type="entry name" value="Transferase(Phosphotransferase) domain 1"/>
    <property type="match status" value="1"/>
</dbReference>
<evidence type="ECO:0000256" key="3">
    <source>
        <dbReference type="ARBA" id="ARBA00022741"/>
    </source>
</evidence>
<keyword evidence="7" id="KW-0472">Membrane</keyword>
<evidence type="ECO:0000313" key="10">
    <source>
        <dbReference type="EMBL" id="GJN37701.1"/>
    </source>
</evidence>
<dbReference type="Proteomes" id="UP001054889">
    <property type="component" value="Unassembled WGS sequence"/>
</dbReference>
<evidence type="ECO:0000256" key="7">
    <source>
        <dbReference type="SAM" id="Phobius"/>
    </source>
</evidence>
<evidence type="ECO:0000256" key="2">
    <source>
        <dbReference type="ARBA" id="ARBA00022729"/>
    </source>
</evidence>
<evidence type="ECO:0000256" key="1">
    <source>
        <dbReference type="ARBA" id="ARBA00004479"/>
    </source>
</evidence>
<keyword evidence="4" id="KW-0067">ATP-binding</keyword>